<evidence type="ECO:0000256" key="2">
    <source>
        <dbReference type="ARBA" id="ARBA00023157"/>
    </source>
</evidence>
<dbReference type="GO" id="GO:0005576">
    <property type="term" value="C:extracellular region"/>
    <property type="evidence" value="ECO:0007669"/>
    <property type="project" value="InterPro"/>
</dbReference>
<comment type="caution">
    <text evidence="5">The sequence shown here is derived from an EMBL/GenBank/DDBJ whole genome shotgun (WGS) entry which is preliminary data.</text>
</comment>
<dbReference type="InterPro" id="IPR003609">
    <property type="entry name" value="Pan_app"/>
</dbReference>
<keyword evidence="1" id="KW-0677">Repeat</keyword>
<keyword evidence="6" id="KW-1185">Reference proteome</keyword>
<name>A0A8T1WU61_9STRA</name>
<dbReference type="AlphaFoldDB" id="A0A8T1WU61"/>
<evidence type="ECO:0000256" key="1">
    <source>
        <dbReference type="ARBA" id="ARBA00022737"/>
    </source>
</evidence>
<sequence length="334" mass="36109">MARFHLLALPLLSALCSYQVDAARLRSLAEIPFLPAHRHLANCPITDGVDYVGNDLRHDWAYHPSDCCMLCSLTPNCGAFTWTNFEGGTCWLKTAKGRTVPNPEARSAELVADPATCSLKDDVDFQGNDIANVKNANAGACCQICATWPGCNAFSWSNFNDGTCWLKSAKGPEVSKSGVKSATVTNTVNQCSLQYDIDFVGNDIGNVPGSNPGVCCSICSSRSNCRAYTWSNHNGGTCWLKSWMGPTEAKTGAVSSFLQETLPESCTLESNTDYEGNDIGNVPAAKAEDCCAICRRTFNCNVFSWSNHQGGTCWLKYIRDRVISKSGVTSGTIE</sequence>
<organism evidence="5 6">
    <name type="scientific">Phytophthora boehmeriae</name>
    <dbReference type="NCBI Taxonomy" id="109152"/>
    <lineage>
        <taxon>Eukaryota</taxon>
        <taxon>Sar</taxon>
        <taxon>Stramenopiles</taxon>
        <taxon>Oomycota</taxon>
        <taxon>Peronosporomycetes</taxon>
        <taxon>Peronosporales</taxon>
        <taxon>Peronosporaceae</taxon>
        <taxon>Phytophthora</taxon>
    </lineage>
</organism>
<evidence type="ECO:0000256" key="3">
    <source>
        <dbReference type="SAM" id="SignalP"/>
    </source>
</evidence>
<dbReference type="CDD" id="cd01100">
    <property type="entry name" value="APPLE_Factor_XI_like"/>
    <property type="match status" value="3"/>
</dbReference>
<dbReference type="Proteomes" id="UP000693981">
    <property type="component" value="Unassembled WGS sequence"/>
</dbReference>
<feature type="domain" description="Apple" evidence="4">
    <location>
        <begin position="266"/>
        <end position="334"/>
    </location>
</feature>
<evidence type="ECO:0000259" key="4">
    <source>
        <dbReference type="PROSITE" id="PS50948"/>
    </source>
</evidence>
<dbReference type="SMART" id="SM00223">
    <property type="entry name" value="APPLE"/>
    <property type="match status" value="4"/>
</dbReference>
<dbReference type="PANTHER" id="PTHR33946">
    <property type="match status" value="1"/>
</dbReference>
<gene>
    <name evidence="5" type="ORF">PHYBOEH_003155</name>
</gene>
<dbReference type="GO" id="GO:0006508">
    <property type="term" value="P:proteolysis"/>
    <property type="evidence" value="ECO:0007669"/>
    <property type="project" value="InterPro"/>
</dbReference>
<protein>
    <recommendedName>
        <fullName evidence="4">Apple domain-containing protein</fullName>
    </recommendedName>
</protein>
<feature type="signal peptide" evidence="3">
    <location>
        <begin position="1"/>
        <end position="22"/>
    </location>
</feature>
<reference evidence="5" key="1">
    <citation type="submission" date="2021-02" db="EMBL/GenBank/DDBJ databases">
        <authorList>
            <person name="Palmer J.M."/>
        </authorList>
    </citation>
    <scope>NUCLEOTIDE SEQUENCE</scope>
    <source>
        <strain evidence="5">SCRP23</strain>
    </source>
</reference>
<accession>A0A8T1WU61</accession>
<feature type="domain" description="Apple" evidence="4">
    <location>
        <begin position="117"/>
        <end position="191"/>
    </location>
</feature>
<evidence type="ECO:0000313" key="5">
    <source>
        <dbReference type="EMBL" id="KAG7395818.1"/>
    </source>
</evidence>
<keyword evidence="3" id="KW-0732">Signal</keyword>
<dbReference type="Pfam" id="PF14295">
    <property type="entry name" value="PAN_4"/>
    <property type="match status" value="4"/>
</dbReference>
<dbReference type="EMBL" id="JAGDFL010000186">
    <property type="protein sequence ID" value="KAG7395818.1"/>
    <property type="molecule type" value="Genomic_DNA"/>
</dbReference>
<proteinExistence type="predicted"/>
<feature type="chain" id="PRO_5035782339" description="Apple domain-containing protein" evidence="3">
    <location>
        <begin position="23"/>
        <end position="334"/>
    </location>
</feature>
<evidence type="ECO:0000313" key="6">
    <source>
        <dbReference type="Proteomes" id="UP000693981"/>
    </source>
</evidence>
<dbReference type="OrthoDB" id="568194at2759"/>
<keyword evidence="2" id="KW-1015">Disulfide bond</keyword>
<dbReference type="InterPro" id="IPR000177">
    <property type="entry name" value="Apple"/>
</dbReference>
<dbReference type="PROSITE" id="PS50948">
    <property type="entry name" value="PAN"/>
    <property type="match status" value="2"/>
</dbReference>
<dbReference type="PANTHER" id="PTHR33946:SF4">
    <property type="entry name" value="COAGULATION FACTOR XI"/>
    <property type="match status" value="1"/>
</dbReference>